<comment type="caution">
    <text evidence="6">The sequence shown here is derived from an EMBL/GenBank/DDBJ whole genome shotgun (WGS) entry which is preliminary data.</text>
</comment>
<dbReference type="GO" id="GO:0006109">
    <property type="term" value="P:regulation of carbohydrate metabolic process"/>
    <property type="evidence" value="ECO:0007669"/>
    <property type="project" value="UniProtKB-UniRule"/>
</dbReference>
<comment type="subcellular location">
    <subcellularLocation>
        <location evidence="5">Cytoplasm</location>
    </subcellularLocation>
</comment>
<evidence type="ECO:0000256" key="2">
    <source>
        <dbReference type="ARBA" id="ARBA00022845"/>
    </source>
</evidence>
<dbReference type="Pfam" id="PF02599">
    <property type="entry name" value="CsrA"/>
    <property type="match status" value="1"/>
</dbReference>
<dbReference type="RefSeq" id="WP_058442187.1">
    <property type="nucleotide sequence ID" value="NZ_CAAAHU010000002.1"/>
</dbReference>
<reference evidence="6 7" key="1">
    <citation type="submission" date="2015-11" db="EMBL/GenBank/DDBJ databases">
        <title>Genomic analysis of 38 Legionella species identifies large and diverse effector repertoires.</title>
        <authorList>
            <person name="Burstein D."/>
            <person name="Amaro F."/>
            <person name="Zusman T."/>
            <person name="Lifshitz Z."/>
            <person name="Cohen O."/>
            <person name="Gilbert J.A."/>
            <person name="Pupko T."/>
            <person name="Shuman H.A."/>
            <person name="Segal G."/>
        </authorList>
    </citation>
    <scope>NUCLEOTIDE SEQUENCE [LARGE SCALE GENOMIC DNA]</scope>
    <source>
        <strain evidence="6 7">ATCC 43878</strain>
    </source>
</reference>
<accession>A0A0W0SES6</accession>
<gene>
    <name evidence="5" type="primary">csrA</name>
    <name evidence="6" type="ORF">Lbru_2211</name>
</gene>
<dbReference type="PATRIC" id="fig|29422.6.peg.2357"/>
<organism evidence="6 7">
    <name type="scientific">Legionella brunensis</name>
    <dbReference type="NCBI Taxonomy" id="29422"/>
    <lineage>
        <taxon>Bacteria</taxon>
        <taxon>Pseudomonadati</taxon>
        <taxon>Pseudomonadota</taxon>
        <taxon>Gammaproteobacteria</taxon>
        <taxon>Legionellales</taxon>
        <taxon>Legionellaceae</taxon>
        <taxon>Legionella</taxon>
    </lineage>
</organism>
<keyword evidence="2 5" id="KW-0810">Translation regulation</keyword>
<dbReference type="STRING" id="29422.Lbru_2211"/>
<dbReference type="PANTHER" id="PTHR34984:SF1">
    <property type="entry name" value="CARBON STORAGE REGULATOR"/>
    <property type="match status" value="1"/>
</dbReference>
<dbReference type="AlphaFoldDB" id="A0A0W0SES6"/>
<evidence type="ECO:0000313" key="7">
    <source>
        <dbReference type="Proteomes" id="UP000054742"/>
    </source>
</evidence>
<dbReference type="GO" id="GO:0005829">
    <property type="term" value="C:cytosol"/>
    <property type="evidence" value="ECO:0007669"/>
    <property type="project" value="TreeGrafter"/>
</dbReference>
<dbReference type="Gene3D" id="2.60.40.4380">
    <property type="entry name" value="Translational regulator CsrA"/>
    <property type="match status" value="1"/>
</dbReference>
<dbReference type="InterPro" id="IPR036107">
    <property type="entry name" value="CsrA_sf"/>
</dbReference>
<dbReference type="PANTHER" id="PTHR34984">
    <property type="entry name" value="CARBON STORAGE REGULATOR"/>
    <property type="match status" value="1"/>
</dbReference>
<dbReference type="GO" id="GO:0045947">
    <property type="term" value="P:negative regulation of translational initiation"/>
    <property type="evidence" value="ECO:0007669"/>
    <property type="project" value="UniProtKB-UniRule"/>
</dbReference>
<comment type="function">
    <text evidence="5">A key translational regulator that binds mRNA to regulate translation initiation and/or mRNA stability. Mediates global changes in gene expression, shifting from rapid growth to stress survival by linking envelope stress, the stringent response and the catabolite repression systems. Usually binds in the 5'-UTR; binding at or near the Shine-Dalgarno sequence prevents ribosome-binding, repressing translation, binding elsewhere in the 5'-UTR can activate translation and/or stabilize the mRNA. Its function is antagonized by small RNA(s).</text>
</comment>
<dbReference type="SUPFAM" id="SSF117130">
    <property type="entry name" value="CsrA-like"/>
    <property type="match status" value="1"/>
</dbReference>
<evidence type="ECO:0000256" key="4">
    <source>
        <dbReference type="ARBA" id="ARBA00023159"/>
    </source>
</evidence>
<keyword evidence="3 5" id="KW-0694">RNA-binding</keyword>
<proteinExistence type="inferred from homology"/>
<dbReference type="GO" id="GO:0045948">
    <property type="term" value="P:positive regulation of translational initiation"/>
    <property type="evidence" value="ECO:0007669"/>
    <property type="project" value="UniProtKB-UniRule"/>
</dbReference>
<keyword evidence="1 5" id="KW-0963">Cytoplasm</keyword>
<protein>
    <recommendedName>
        <fullName evidence="5">Translational regulator CsrA</fullName>
    </recommendedName>
    <alternativeName>
        <fullName evidence="5">Carbon storage regulator</fullName>
    </alternativeName>
</protein>
<dbReference type="EMBL" id="LNXV01000029">
    <property type="protein sequence ID" value="KTC81691.1"/>
    <property type="molecule type" value="Genomic_DNA"/>
</dbReference>
<comment type="subunit">
    <text evidence="5">Homodimer; the beta-strands of each monomer intercalate to form a hydrophobic core, while the alpha-helices form wings that extend away from the core.</text>
</comment>
<evidence type="ECO:0000256" key="3">
    <source>
        <dbReference type="ARBA" id="ARBA00022884"/>
    </source>
</evidence>
<dbReference type="OrthoDB" id="9809061at2"/>
<dbReference type="GO" id="GO:0006402">
    <property type="term" value="P:mRNA catabolic process"/>
    <property type="evidence" value="ECO:0007669"/>
    <property type="project" value="InterPro"/>
</dbReference>
<comment type="similarity">
    <text evidence="5">Belongs to the CsrA/RsmA family.</text>
</comment>
<dbReference type="GO" id="GO:0048027">
    <property type="term" value="F:mRNA 5'-UTR binding"/>
    <property type="evidence" value="ECO:0007669"/>
    <property type="project" value="UniProtKB-UniRule"/>
</dbReference>
<evidence type="ECO:0000313" key="6">
    <source>
        <dbReference type="EMBL" id="KTC81691.1"/>
    </source>
</evidence>
<sequence length="76" mass="8679">MLILIRRMGEAIYIDKGRIKVLLISENEGLVRLGIDAPKHVDVERKEVFIQKAMEQHALAQELRNKSTEQTGDNHA</sequence>
<keyword evidence="5" id="KW-0678">Repressor</keyword>
<evidence type="ECO:0000256" key="1">
    <source>
        <dbReference type="ARBA" id="ARBA00022490"/>
    </source>
</evidence>
<dbReference type="HAMAP" id="MF_00167">
    <property type="entry name" value="CsrA"/>
    <property type="match status" value="1"/>
</dbReference>
<keyword evidence="7" id="KW-1185">Reference proteome</keyword>
<evidence type="ECO:0000256" key="5">
    <source>
        <dbReference type="HAMAP-Rule" id="MF_00167"/>
    </source>
</evidence>
<keyword evidence="4 5" id="KW-0010">Activator</keyword>
<name>A0A0W0SES6_9GAMM</name>
<dbReference type="InterPro" id="IPR003751">
    <property type="entry name" value="CsrA"/>
</dbReference>
<dbReference type="Proteomes" id="UP000054742">
    <property type="component" value="Unassembled WGS sequence"/>
</dbReference>